<proteinExistence type="predicted"/>
<comment type="caution">
    <text evidence="2">The sequence shown here is derived from an EMBL/GenBank/DDBJ whole genome shotgun (WGS) entry which is preliminary data.</text>
</comment>
<dbReference type="Proteomes" id="UP000178880">
    <property type="component" value="Unassembled WGS sequence"/>
</dbReference>
<name>A0A1G2CGP7_9BACT</name>
<protein>
    <submittedName>
        <fullName evidence="2">Uncharacterized protein</fullName>
    </submittedName>
</protein>
<dbReference type="EMBL" id="MHLA01000012">
    <property type="protein sequence ID" value="OGY99909.1"/>
    <property type="molecule type" value="Genomic_DNA"/>
</dbReference>
<keyword evidence="1" id="KW-0812">Transmembrane</keyword>
<evidence type="ECO:0000313" key="3">
    <source>
        <dbReference type="Proteomes" id="UP000178880"/>
    </source>
</evidence>
<accession>A0A1G2CGP7</accession>
<keyword evidence="1" id="KW-0472">Membrane</keyword>
<keyword evidence="1" id="KW-1133">Transmembrane helix</keyword>
<gene>
    <name evidence="2" type="ORF">A2945_05410</name>
</gene>
<sequence>MENFDSSSKKRSVEQLVSRLFERLNEDFVVIGRTHIRSWHAWLVIGLCVGVVVGILLVANNSGEFGRSNAATFTISDRVSANAQTNVRTQAGGGALLGAINAGESGNVTAGPTTAFLFTWWKVKWEQGLEGWSLQISLTKDVATANTPQNCASNSPTCIVSFPNAGIFPVSVKVTDNLYHKSVVQSTLVTVGGGGGLDSNCHNPEVANDTRGGPVLFNGGGHEYCSFGLGLWCDVPGLAGQPAGTRSVAQGYRVASPSMGDIYCDWQGSSNWSSAIQGNGPKGSHDASNATVSTGWTCDPDDYNQAITVHFYGDGPAGSGTLLGAATANLARESAVGDQCGGNANHGFSFSTPGSLKDGNEHRVYAYAINIGPATNNPLLAGSPKIIPVVSGGTIQGYKIIGNTAQQNPPAAETVTLDNGSPNTGNPYFFTNVPAGNHTVKVAVPSGWSVGYTLCINRTDCHGNTPTSGNSVNVDVPAGGYADLWWHYTSVPPSGDCTGGGYTGTNNVVGLSNGDTRFLCKDSRWYDCGWELNDPAWETKAANGQHVGGWTCNLPAAQWQKGTMTFAAKLNGSPWSGSVVVNYNAPNGSGSNLTIPAGTYTPLPIGSYTYSYVSGGPAGATFQNITPSGTQTLAANGTITFTFNFVSQ</sequence>
<evidence type="ECO:0000256" key="1">
    <source>
        <dbReference type="SAM" id="Phobius"/>
    </source>
</evidence>
<reference evidence="2 3" key="1">
    <citation type="journal article" date="2016" name="Nat. Commun.">
        <title>Thousands of microbial genomes shed light on interconnected biogeochemical processes in an aquifer system.</title>
        <authorList>
            <person name="Anantharaman K."/>
            <person name="Brown C.T."/>
            <person name="Hug L.A."/>
            <person name="Sharon I."/>
            <person name="Castelle C.J."/>
            <person name="Probst A.J."/>
            <person name="Thomas B.C."/>
            <person name="Singh A."/>
            <person name="Wilkins M.J."/>
            <person name="Karaoz U."/>
            <person name="Brodie E.L."/>
            <person name="Williams K.H."/>
            <person name="Hubbard S.S."/>
            <person name="Banfield J.F."/>
        </authorList>
    </citation>
    <scope>NUCLEOTIDE SEQUENCE [LARGE SCALE GENOMIC DNA]</scope>
</reference>
<organism evidence="2 3">
    <name type="scientific">Candidatus Liptonbacteria bacterium RIFCSPLOWO2_01_FULL_52_25</name>
    <dbReference type="NCBI Taxonomy" id="1798650"/>
    <lineage>
        <taxon>Bacteria</taxon>
        <taxon>Candidatus Liptoniibacteriota</taxon>
    </lineage>
</organism>
<feature type="transmembrane region" description="Helical" evidence="1">
    <location>
        <begin position="41"/>
        <end position="59"/>
    </location>
</feature>
<dbReference type="STRING" id="1798650.A2945_05410"/>
<dbReference type="AlphaFoldDB" id="A0A1G2CGP7"/>
<evidence type="ECO:0000313" key="2">
    <source>
        <dbReference type="EMBL" id="OGY99909.1"/>
    </source>
</evidence>